<dbReference type="GeneID" id="108085429"/>
<feature type="region of interest" description="Disordered" evidence="1">
    <location>
        <begin position="1"/>
        <end position="23"/>
    </location>
</feature>
<dbReference type="AlphaFoldDB" id="A0A6P4J7J9"/>
<name>A0A6P4J7J9_DROKI</name>
<feature type="region of interest" description="Disordered" evidence="1">
    <location>
        <begin position="62"/>
        <end position="113"/>
    </location>
</feature>
<feature type="region of interest" description="Disordered" evidence="1">
    <location>
        <begin position="236"/>
        <end position="279"/>
    </location>
</feature>
<evidence type="ECO:0000256" key="1">
    <source>
        <dbReference type="SAM" id="MobiDB-lite"/>
    </source>
</evidence>
<sequence length="342" mass="38591">MDKNQKSDERFDQSISSSSRRVMWKLSEEEEEEIYDSVVTYRRSPGQSIHVSSTQPAKKLIFKEAALKSNQPSSDTSMQEVKEPTCPTKQTDRDAESEEDEDEMDNRLSVKPSLGLRYRPSYESLKYKRSKDLGSDRIPSTSRCSMSRKVISDLKLETFSLPPQQSCVVRGEAPKFAQGLRVDNDSDSCCSGELEVPKNSAMLDMDSNPPQQQGVRGELVSVHISAPTISPLSEAMRRDGASPIKRRSTTGKKGSSPAAAECKKCPSTNSGSTGPHLPNFRQRQQELHRYRVLVEQRRLDLLELKIAREREDALHSTILFHKKMQIKECKIKAYEDNDCSDV</sequence>
<feature type="compositionally biased region" description="Acidic residues" evidence="1">
    <location>
        <begin position="95"/>
        <end position="104"/>
    </location>
</feature>
<dbReference type="Proteomes" id="UP001652661">
    <property type="component" value="Chromosome 3R"/>
</dbReference>
<organism evidence="2 3">
    <name type="scientific">Drosophila kikkawai</name>
    <name type="common">Fruit fly</name>
    <dbReference type="NCBI Taxonomy" id="30033"/>
    <lineage>
        <taxon>Eukaryota</taxon>
        <taxon>Metazoa</taxon>
        <taxon>Ecdysozoa</taxon>
        <taxon>Arthropoda</taxon>
        <taxon>Hexapoda</taxon>
        <taxon>Insecta</taxon>
        <taxon>Pterygota</taxon>
        <taxon>Neoptera</taxon>
        <taxon>Endopterygota</taxon>
        <taxon>Diptera</taxon>
        <taxon>Brachycera</taxon>
        <taxon>Muscomorpha</taxon>
        <taxon>Ephydroidea</taxon>
        <taxon>Drosophilidae</taxon>
        <taxon>Drosophila</taxon>
        <taxon>Sophophora</taxon>
    </lineage>
</organism>
<protein>
    <submittedName>
        <fullName evidence="3">Uncharacterized protein</fullName>
    </submittedName>
</protein>
<dbReference type="OrthoDB" id="7883317at2759"/>
<accession>A0A6P4J7J9</accession>
<proteinExistence type="predicted"/>
<dbReference type="RefSeq" id="XP_017037507.1">
    <property type="nucleotide sequence ID" value="XM_017182018.3"/>
</dbReference>
<evidence type="ECO:0000313" key="2">
    <source>
        <dbReference type="Proteomes" id="UP001652661"/>
    </source>
</evidence>
<gene>
    <name evidence="3" type="primary">LOC108085429</name>
</gene>
<evidence type="ECO:0000313" key="3">
    <source>
        <dbReference type="RefSeq" id="XP_017037507.1"/>
    </source>
</evidence>
<reference evidence="3" key="1">
    <citation type="submission" date="2025-08" db="UniProtKB">
        <authorList>
            <consortium name="RefSeq"/>
        </authorList>
    </citation>
    <scope>IDENTIFICATION</scope>
    <source>
        <strain evidence="3">14028-0561.14</strain>
        <tissue evidence="3">Whole fly</tissue>
    </source>
</reference>
<feature type="compositionally biased region" description="Polar residues" evidence="1">
    <location>
        <begin position="68"/>
        <end position="79"/>
    </location>
</feature>
<keyword evidence="2" id="KW-1185">Reference proteome</keyword>
<feature type="compositionally biased region" description="Basic and acidic residues" evidence="1">
    <location>
        <begin position="1"/>
        <end position="12"/>
    </location>
</feature>